<dbReference type="InterPro" id="IPR029032">
    <property type="entry name" value="AhpD-like"/>
</dbReference>
<reference evidence="1 2" key="2">
    <citation type="journal article" date="2008" name="Nature">
        <title>The Phaeodactylum genome reveals the evolutionary history of diatom genomes.</title>
        <authorList>
            <person name="Bowler C."/>
            <person name="Allen A.E."/>
            <person name="Badger J.H."/>
            <person name="Grimwood J."/>
            <person name="Jabbari K."/>
            <person name="Kuo A."/>
            <person name="Maheswari U."/>
            <person name="Martens C."/>
            <person name="Maumus F."/>
            <person name="Otillar R.P."/>
            <person name="Rayko E."/>
            <person name="Salamov A."/>
            <person name="Vandepoele K."/>
            <person name="Beszteri B."/>
            <person name="Gruber A."/>
            <person name="Heijde M."/>
            <person name="Katinka M."/>
            <person name="Mock T."/>
            <person name="Valentin K."/>
            <person name="Verret F."/>
            <person name="Berges J.A."/>
            <person name="Brownlee C."/>
            <person name="Cadoret J.P."/>
            <person name="Chiovitti A."/>
            <person name="Choi C.J."/>
            <person name="Coesel S."/>
            <person name="De Martino A."/>
            <person name="Detter J.C."/>
            <person name="Durkin C."/>
            <person name="Falciatore A."/>
            <person name="Fournet J."/>
            <person name="Haruta M."/>
            <person name="Huysman M.J."/>
            <person name="Jenkins B.D."/>
            <person name="Jiroutova K."/>
            <person name="Jorgensen R.E."/>
            <person name="Joubert Y."/>
            <person name="Kaplan A."/>
            <person name="Kroger N."/>
            <person name="Kroth P.G."/>
            <person name="La Roche J."/>
            <person name="Lindquist E."/>
            <person name="Lommer M."/>
            <person name="Martin-Jezequel V."/>
            <person name="Lopez P.J."/>
            <person name="Lucas S."/>
            <person name="Mangogna M."/>
            <person name="McGinnis K."/>
            <person name="Medlin L.K."/>
            <person name="Montsant A."/>
            <person name="Oudot-Le Secq M.P."/>
            <person name="Napoli C."/>
            <person name="Obornik M."/>
            <person name="Parker M.S."/>
            <person name="Petit J.L."/>
            <person name="Porcel B.M."/>
            <person name="Poulsen N."/>
            <person name="Robison M."/>
            <person name="Rychlewski L."/>
            <person name="Rynearson T.A."/>
            <person name="Schmutz J."/>
            <person name="Shapiro H."/>
            <person name="Siaut M."/>
            <person name="Stanley M."/>
            <person name="Sussman M.R."/>
            <person name="Taylor A.R."/>
            <person name="Vardi A."/>
            <person name="von Dassow P."/>
            <person name="Vyverman W."/>
            <person name="Willis A."/>
            <person name="Wyrwicz L.S."/>
            <person name="Rokhsar D.S."/>
            <person name="Weissenbach J."/>
            <person name="Armbrust E.V."/>
            <person name="Green B.R."/>
            <person name="Van de Peer Y."/>
            <person name="Grigoriev I.V."/>
        </authorList>
    </citation>
    <scope>NUCLEOTIDE SEQUENCE [LARGE SCALE GENOMIC DNA]</scope>
    <source>
        <strain evidence="1 2">CCMP1335</strain>
    </source>
</reference>
<dbReference type="eggNOG" id="ENOG502T9TR">
    <property type="taxonomic scope" value="Eukaryota"/>
</dbReference>
<dbReference type="OMA" id="PVEWAIH"/>
<dbReference type="RefSeq" id="XP_002286031.1">
    <property type="nucleotide sequence ID" value="XM_002285995.1"/>
</dbReference>
<dbReference type="PANTHER" id="PTHR34846:SF5">
    <property type="entry name" value="CARBOXYMUCONOLACTONE DECARBOXYLASE-LIKE DOMAIN-CONTAINING PROTEIN"/>
    <property type="match status" value="1"/>
</dbReference>
<dbReference type="PaxDb" id="35128-Thaps1058"/>
<dbReference type="AlphaFoldDB" id="B8BT79"/>
<evidence type="ECO:0000313" key="1">
    <source>
        <dbReference type="EMBL" id="EED95672.1"/>
    </source>
</evidence>
<protein>
    <recommendedName>
        <fullName evidence="3">Carboxymuconolactone decarboxylase-like domain-containing protein</fullName>
    </recommendedName>
</protein>
<dbReference type="GeneID" id="7449749"/>
<dbReference type="KEGG" id="tps:THAPSDRAFT_1058"/>
<name>B8BT79_THAPS</name>
<dbReference type="EMBL" id="CM000638">
    <property type="protein sequence ID" value="EED95672.1"/>
    <property type="molecule type" value="Genomic_DNA"/>
</dbReference>
<dbReference type="SUPFAM" id="SSF69118">
    <property type="entry name" value="AhpD-like"/>
    <property type="match status" value="1"/>
</dbReference>
<evidence type="ECO:0000313" key="2">
    <source>
        <dbReference type="Proteomes" id="UP000001449"/>
    </source>
</evidence>
<sequence length="258" mass="28781">MSTTKKNQGDADDERNYAYVPTSTNFSARYAGPTQLTPEQETLRQSILASRPHTGLSGPFGPWLAVPPIANPSQQLGRVVRYETSLKFRESELVILLTGAKYKSEAEFDIHVQEARRAGVGWDVIHSIPRGKLLSGTTVGGRPLPKDEVEFSLENVKKCMIPMLENEHEECKVQVDETDTTNIEEARRRTKEREVSILLFAAELLDRSTVTDETYAQTKEVLGDDSVLVEITAIIGYYAYVGMTLNVFRIPSAMPPMS</sequence>
<accession>B8BT79</accession>
<dbReference type="HOGENOM" id="CLU_1079600_0_0_1"/>
<proteinExistence type="predicted"/>
<organism evidence="1 2">
    <name type="scientific">Thalassiosira pseudonana</name>
    <name type="common">Marine diatom</name>
    <name type="synonym">Cyclotella nana</name>
    <dbReference type="NCBI Taxonomy" id="35128"/>
    <lineage>
        <taxon>Eukaryota</taxon>
        <taxon>Sar</taxon>
        <taxon>Stramenopiles</taxon>
        <taxon>Ochrophyta</taxon>
        <taxon>Bacillariophyta</taxon>
        <taxon>Coscinodiscophyceae</taxon>
        <taxon>Thalassiosirophycidae</taxon>
        <taxon>Thalassiosirales</taxon>
        <taxon>Thalassiosiraceae</taxon>
        <taxon>Thalassiosira</taxon>
    </lineage>
</organism>
<dbReference type="InParanoid" id="B8BT79"/>
<gene>
    <name evidence="1" type="ORF">THAPSDRAFT_1058</name>
</gene>
<dbReference type="PANTHER" id="PTHR34846">
    <property type="entry name" value="4-CARBOXYMUCONOLACTONE DECARBOXYLASE FAMILY PROTEIN (AFU_ORTHOLOGUE AFUA_6G11590)"/>
    <property type="match status" value="1"/>
</dbReference>
<dbReference type="Gene3D" id="1.20.1290.10">
    <property type="entry name" value="AhpD-like"/>
    <property type="match status" value="2"/>
</dbReference>
<reference evidence="1 2" key="1">
    <citation type="journal article" date="2004" name="Science">
        <title>The genome of the diatom Thalassiosira pseudonana: ecology, evolution, and metabolism.</title>
        <authorList>
            <person name="Armbrust E.V."/>
            <person name="Berges J.A."/>
            <person name="Bowler C."/>
            <person name="Green B.R."/>
            <person name="Martinez D."/>
            <person name="Putnam N.H."/>
            <person name="Zhou S."/>
            <person name="Allen A.E."/>
            <person name="Apt K.E."/>
            <person name="Bechner M."/>
            <person name="Brzezinski M.A."/>
            <person name="Chaal B.K."/>
            <person name="Chiovitti A."/>
            <person name="Davis A.K."/>
            <person name="Demarest M.S."/>
            <person name="Detter J.C."/>
            <person name="Glavina T."/>
            <person name="Goodstein D."/>
            <person name="Hadi M.Z."/>
            <person name="Hellsten U."/>
            <person name="Hildebrand M."/>
            <person name="Jenkins B.D."/>
            <person name="Jurka J."/>
            <person name="Kapitonov V.V."/>
            <person name="Kroger N."/>
            <person name="Lau W.W."/>
            <person name="Lane T.W."/>
            <person name="Larimer F.W."/>
            <person name="Lippmeier J.C."/>
            <person name="Lucas S."/>
            <person name="Medina M."/>
            <person name="Montsant A."/>
            <person name="Obornik M."/>
            <person name="Parker M.S."/>
            <person name="Palenik B."/>
            <person name="Pazour G.J."/>
            <person name="Richardson P.M."/>
            <person name="Rynearson T.A."/>
            <person name="Saito M.A."/>
            <person name="Schwartz D.C."/>
            <person name="Thamatrakoln K."/>
            <person name="Valentin K."/>
            <person name="Vardi A."/>
            <person name="Wilkerson F.P."/>
            <person name="Rokhsar D.S."/>
        </authorList>
    </citation>
    <scope>NUCLEOTIDE SEQUENCE [LARGE SCALE GENOMIC DNA]</scope>
    <source>
        <strain evidence="1 2">CCMP1335</strain>
    </source>
</reference>
<evidence type="ECO:0008006" key="3">
    <source>
        <dbReference type="Google" id="ProtNLM"/>
    </source>
</evidence>
<dbReference type="Proteomes" id="UP000001449">
    <property type="component" value="Chromosome 1"/>
</dbReference>
<keyword evidence="2" id="KW-1185">Reference proteome</keyword>